<reference evidence="3" key="1">
    <citation type="submission" date="2022-07" db="EMBL/GenBank/DDBJ databases">
        <title>Genome analysis of Parmales, a sister group of diatoms, reveals the evolutionary specialization of diatoms from phago-mixotrophs to photoautotrophs.</title>
        <authorList>
            <person name="Ban H."/>
            <person name="Sato S."/>
            <person name="Yoshikawa S."/>
            <person name="Kazumasa Y."/>
            <person name="Nakamura Y."/>
            <person name="Ichinomiya M."/>
            <person name="Saitoh K."/>
            <person name="Sato N."/>
            <person name="Blanc-Mathieu R."/>
            <person name="Endo H."/>
            <person name="Kuwata A."/>
            <person name="Ogata H."/>
        </authorList>
    </citation>
    <scope>NUCLEOTIDE SEQUENCE</scope>
</reference>
<dbReference type="InterPro" id="IPR001849">
    <property type="entry name" value="PH_domain"/>
</dbReference>
<evidence type="ECO:0000256" key="1">
    <source>
        <dbReference type="SAM" id="MobiDB-lite"/>
    </source>
</evidence>
<gene>
    <name evidence="3" type="ORF">TrRE_jg7809</name>
</gene>
<proteinExistence type="predicted"/>
<dbReference type="PROSITE" id="PS50003">
    <property type="entry name" value="PH_DOMAIN"/>
    <property type="match status" value="1"/>
</dbReference>
<accession>A0A9W6ZCF0</accession>
<evidence type="ECO:0000313" key="4">
    <source>
        <dbReference type="Proteomes" id="UP001165082"/>
    </source>
</evidence>
<dbReference type="EMBL" id="BRXZ01003295">
    <property type="protein sequence ID" value="GMH51867.1"/>
    <property type="molecule type" value="Genomic_DNA"/>
</dbReference>
<dbReference type="OrthoDB" id="10533289at2759"/>
<keyword evidence="4" id="KW-1185">Reference proteome</keyword>
<evidence type="ECO:0000259" key="2">
    <source>
        <dbReference type="PROSITE" id="PS50003"/>
    </source>
</evidence>
<dbReference type="AlphaFoldDB" id="A0A9W6ZCF0"/>
<feature type="domain" description="PH" evidence="2">
    <location>
        <begin position="93"/>
        <end position="125"/>
    </location>
</feature>
<protein>
    <recommendedName>
        <fullName evidence="2">PH domain-containing protein</fullName>
    </recommendedName>
</protein>
<dbReference type="SUPFAM" id="SSF50729">
    <property type="entry name" value="PH domain-like"/>
    <property type="match status" value="1"/>
</dbReference>
<dbReference type="Proteomes" id="UP001165082">
    <property type="component" value="Unassembled WGS sequence"/>
</dbReference>
<evidence type="ECO:0000313" key="3">
    <source>
        <dbReference type="EMBL" id="GMH51867.1"/>
    </source>
</evidence>
<comment type="caution">
    <text evidence="3">The sequence shown here is derived from an EMBL/GenBank/DDBJ whole genome shotgun (WGS) entry which is preliminary data.</text>
</comment>
<feature type="region of interest" description="Disordered" evidence="1">
    <location>
        <begin position="236"/>
        <end position="255"/>
    </location>
</feature>
<name>A0A9W6ZCF0_9STRA</name>
<sequence>MNKMATSLAAPVSPISPSPPPALSCVLFKRPPSLDEDGPSYLLYAEGKRLCPINADTALVEVFIEDGDEVDEGGEGGMDTTVTTDGSFLSNAFEIIDSSGNTHLLRAPNTDNHCMWLEAIKNAIRECIEAEVRSTAATSGGLTKEIVAKGREKADGAGLSDLVSTLEGLEEFVKNIVMLYTFIQHKDPGMHSQILASHPMVVDRVVEGEERWADWLGNWKTFEMIREYADQKKVQKTRKRLGSHESSPRCNASVSQAEGLLEASRDLREELEHLSLELSQDWGEEVEEEASITIVCMISEDQNSDVDVLLAFRACYMDLYVESERLGLERGTEGAGTEGAGTEGAGTEGAGGVDLSPHFLTALEGCVPTSTVLHHFYASVALPVSDWGEIATREIEELGGRVLSSRNGAPQLGPQPTALIDCISSIYLSSSPPLSCVRYVSFLTSHAASSLLSAPLVSLLRSSEPVRRRDYVAYVASGGVMDKQKGGGTGEGKWTGTAVKTTLSYLMLGDVLVGVDGEEGRAVSKCRRKFLEKHLCRHAVEGVDVSEGDDDDAWAMQTFRGGGLTWLAKNAVSLNRAALSMLASAFHSHVTLSQALPSHLQTQGIWSRLKAELVSSLDNNDIAPSAAAPDLLPALLYITSNIKSSPPSDQALTSSLAILLQNYAITYLIPYLPSTIDALTSVVSTLSNTGGVWDASSLLVYSSPLVPPFPPTALKTAYISAITSEYARLEGTSEFKQPEHKVVNALVPWNEGVRRKAWKDDGPGGRSEVLEWAAEAVRRGEGHVVDEETMENVRGSDWGFLF</sequence>
<organism evidence="3 4">
    <name type="scientific">Triparma retinervis</name>
    <dbReference type="NCBI Taxonomy" id="2557542"/>
    <lineage>
        <taxon>Eukaryota</taxon>
        <taxon>Sar</taxon>
        <taxon>Stramenopiles</taxon>
        <taxon>Ochrophyta</taxon>
        <taxon>Bolidophyceae</taxon>
        <taxon>Parmales</taxon>
        <taxon>Triparmaceae</taxon>
        <taxon>Triparma</taxon>
    </lineage>
</organism>